<dbReference type="SMART" id="SM00855">
    <property type="entry name" value="PGAM"/>
    <property type="match status" value="1"/>
</dbReference>
<dbReference type="GO" id="GO:0043456">
    <property type="term" value="P:regulation of pentose-phosphate shunt"/>
    <property type="evidence" value="ECO:0007669"/>
    <property type="project" value="TreeGrafter"/>
</dbReference>
<dbReference type="EMBL" id="ML213592">
    <property type="protein sequence ID" value="TFK42375.1"/>
    <property type="molecule type" value="Genomic_DNA"/>
</dbReference>
<dbReference type="AlphaFoldDB" id="A0A5C3MCI9"/>
<evidence type="ECO:0000313" key="4">
    <source>
        <dbReference type="EMBL" id="TFK42375.1"/>
    </source>
</evidence>
<dbReference type="PANTHER" id="PTHR46517:SF1">
    <property type="entry name" value="FRUCTOSE-2,6-BISPHOSPHATASE TIGAR"/>
    <property type="match status" value="1"/>
</dbReference>
<accession>A0A5C3MCI9</accession>
<dbReference type="PROSITE" id="PS00175">
    <property type="entry name" value="PG_MUTASE"/>
    <property type="match status" value="1"/>
</dbReference>
<evidence type="ECO:0000256" key="3">
    <source>
        <dbReference type="PIRSR" id="PIRSR613078-2"/>
    </source>
</evidence>
<dbReference type="Pfam" id="PF00300">
    <property type="entry name" value="His_Phos_1"/>
    <property type="match status" value="1"/>
</dbReference>
<feature type="active site" description="Proton donor/acceptor" evidence="2">
    <location>
        <position position="86"/>
    </location>
</feature>
<protein>
    <submittedName>
        <fullName evidence="4">Phosphoglycerate mutase-like protein</fullName>
    </submittedName>
</protein>
<dbReference type="PANTHER" id="PTHR46517">
    <property type="entry name" value="FRUCTOSE-2,6-BISPHOSPHATASE TIGAR"/>
    <property type="match status" value="1"/>
</dbReference>
<evidence type="ECO:0000313" key="5">
    <source>
        <dbReference type="Proteomes" id="UP000308652"/>
    </source>
</evidence>
<evidence type="ECO:0000256" key="1">
    <source>
        <dbReference type="ARBA" id="ARBA00022801"/>
    </source>
</evidence>
<keyword evidence="1" id="KW-0378">Hydrolase</keyword>
<organism evidence="4 5">
    <name type="scientific">Crucibulum laeve</name>
    <dbReference type="NCBI Taxonomy" id="68775"/>
    <lineage>
        <taxon>Eukaryota</taxon>
        <taxon>Fungi</taxon>
        <taxon>Dikarya</taxon>
        <taxon>Basidiomycota</taxon>
        <taxon>Agaricomycotina</taxon>
        <taxon>Agaricomycetes</taxon>
        <taxon>Agaricomycetidae</taxon>
        <taxon>Agaricales</taxon>
        <taxon>Agaricineae</taxon>
        <taxon>Nidulariaceae</taxon>
        <taxon>Crucibulum</taxon>
    </lineage>
</organism>
<dbReference type="GO" id="GO:0005829">
    <property type="term" value="C:cytosol"/>
    <property type="evidence" value="ECO:0007669"/>
    <property type="project" value="TreeGrafter"/>
</dbReference>
<dbReference type="OrthoDB" id="354304at2759"/>
<dbReference type="GO" id="GO:0045820">
    <property type="term" value="P:negative regulation of glycolytic process"/>
    <property type="evidence" value="ECO:0007669"/>
    <property type="project" value="TreeGrafter"/>
</dbReference>
<feature type="binding site" evidence="3">
    <location>
        <begin position="11"/>
        <end position="18"/>
    </location>
    <ligand>
        <name>substrate</name>
    </ligand>
</feature>
<feature type="binding site" evidence="3">
    <location>
        <position position="61"/>
    </location>
    <ligand>
        <name>substrate</name>
    </ligand>
</feature>
<name>A0A5C3MCI9_9AGAR</name>
<dbReference type="InterPro" id="IPR051695">
    <property type="entry name" value="Phosphoglycerate_Mutase"/>
</dbReference>
<reference evidence="4 5" key="1">
    <citation type="journal article" date="2019" name="Nat. Ecol. Evol.">
        <title>Megaphylogeny resolves global patterns of mushroom evolution.</title>
        <authorList>
            <person name="Varga T."/>
            <person name="Krizsan K."/>
            <person name="Foldi C."/>
            <person name="Dima B."/>
            <person name="Sanchez-Garcia M."/>
            <person name="Sanchez-Ramirez S."/>
            <person name="Szollosi G.J."/>
            <person name="Szarkandi J.G."/>
            <person name="Papp V."/>
            <person name="Albert L."/>
            <person name="Andreopoulos W."/>
            <person name="Angelini C."/>
            <person name="Antonin V."/>
            <person name="Barry K.W."/>
            <person name="Bougher N.L."/>
            <person name="Buchanan P."/>
            <person name="Buyck B."/>
            <person name="Bense V."/>
            <person name="Catcheside P."/>
            <person name="Chovatia M."/>
            <person name="Cooper J."/>
            <person name="Damon W."/>
            <person name="Desjardin D."/>
            <person name="Finy P."/>
            <person name="Geml J."/>
            <person name="Haridas S."/>
            <person name="Hughes K."/>
            <person name="Justo A."/>
            <person name="Karasinski D."/>
            <person name="Kautmanova I."/>
            <person name="Kiss B."/>
            <person name="Kocsube S."/>
            <person name="Kotiranta H."/>
            <person name="LaButti K.M."/>
            <person name="Lechner B.E."/>
            <person name="Liimatainen K."/>
            <person name="Lipzen A."/>
            <person name="Lukacs Z."/>
            <person name="Mihaltcheva S."/>
            <person name="Morgado L.N."/>
            <person name="Niskanen T."/>
            <person name="Noordeloos M.E."/>
            <person name="Ohm R.A."/>
            <person name="Ortiz-Santana B."/>
            <person name="Ovrebo C."/>
            <person name="Racz N."/>
            <person name="Riley R."/>
            <person name="Savchenko A."/>
            <person name="Shiryaev A."/>
            <person name="Soop K."/>
            <person name="Spirin V."/>
            <person name="Szebenyi C."/>
            <person name="Tomsovsky M."/>
            <person name="Tulloss R.E."/>
            <person name="Uehling J."/>
            <person name="Grigoriev I.V."/>
            <person name="Vagvolgyi C."/>
            <person name="Papp T."/>
            <person name="Martin F.M."/>
            <person name="Miettinen O."/>
            <person name="Hibbett D.S."/>
            <person name="Nagy L.G."/>
        </authorList>
    </citation>
    <scope>NUCLEOTIDE SEQUENCE [LARGE SCALE GENOMIC DNA]</scope>
    <source>
        <strain evidence="4 5">CBS 166.37</strain>
    </source>
</reference>
<sequence>MAVIAKIYLIRHGETDANRNNIIQGQLDTPLNEAGEKQARLVGEALREVPFDLAFSSDLSRAAKTADAILAHHAEVKLQKQEELRERYMGSLQGSSMAPGARMVSAVDETVENGSEFVKRGVRWWNRRIVDYARSLPPRETPYNILVVSHGGFIGTLTRNLIESRKVKCAKDVVIWKCFNTSISIIELGENGKGTLLQYGGIAHLEDKAVESNADEVDVSK</sequence>
<dbReference type="STRING" id="68775.A0A5C3MCI9"/>
<feature type="active site" description="Tele-phosphohistidine intermediate" evidence="2">
    <location>
        <position position="12"/>
    </location>
</feature>
<dbReference type="GO" id="GO:0004331">
    <property type="term" value="F:fructose-2,6-bisphosphate 2-phosphatase activity"/>
    <property type="evidence" value="ECO:0007669"/>
    <property type="project" value="TreeGrafter"/>
</dbReference>
<dbReference type="InterPro" id="IPR029033">
    <property type="entry name" value="His_PPase_superfam"/>
</dbReference>
<evidence type="ECO:0000256" key="2">
    <source>
        <dbReference type="PIRSR" id="PIRSR613078-1"/>
    </source>
</evidence>
<keyword evidence="5" id="KW-1185">Reference proteome</keyword>
<dbReference type="Gene3D" id="3.40.50.1240">
    <property type="entry name" value="Phosphoglycerate mutase-like"/>
    <property type="match status" value="1"/>
</dbReference>
<dbReference type="Proteomes" id="UP000308652">
    <property type="component" value="Unassembled WGS sequence"/>
</dbReference>
<proteinExistence type="predicted"/>
<dbReference type="InterPro" id="IPR001345">
    <property type="entry name" value="PG/BPGM_mutase_AS"/>
</dbReference>
<dbReference type="CDD" id="cd07067">
    <property type="entry name" value="HP_PGM_like"/>
    <property type="match status" value="1"/>
</dbReference>
<dbReference type="InterPro" id="IPR013078">
    <property type="entry name" value="His_Pase_superF_clade-1"/>
</dbReference>
<gene>
    <name evidence="4" type="ORF">BDQ12DRAFT_272093</name>
</gene>
<dbReference type="SUPFAM" id="SSF53254">
    <property type="entry name" value="Phosphoglycerate mutase-like"/>
    <property type="match status" value="1"/>
</dbReference>